<accession>A0ABU7LLZ3</accession>
<dbReference type="NCBIfam" id="TIGR00360">
    <property type="entry name" value="ComEC_N-term"/>
    <property type="match status" value="1"/>
</dbReference>
<evidence type="ECO:0000256" key="3">
    <source>
        <dbReference type="ARBA" id="ARBA00022692"/>
    </source>
</evidence>
<keyword evidence="3 6" id="KW-0812">Transmembrane</keyword>
<keyword evidence="5 6" id="KW-0472">Membrane</keyword>
<evidence type="ECO:0000256" key="1">
    <source>
        <dbReference type="ARBA" id="ARBA00004651"/>
    </source>
</evidence>
<feature type="transmembrane region" description="Helical" evidence="6">
    <location>
        <begin position="479"/>
        <end position="499"/>
    </location>
</feature>
<feature type="transmembrane region" description="Helical" evidence="6">
    <location>
        <begin position="36"/>
        <end position="54"/>
    </location>
</feature>
<dbReference type="Pfam" id="PF13567">
    <property type="entry name" value="DUF4131"/>
    <property type="match status" value="1"/>
</dbReference>
<feature type="domain" description="DUF4131" evidence="8">
    <location>
        <begin position="63"/>
        <end position="193"/>
    </location>
</feature>
<gene>
    <name evidence="9" type="ORF">V0U79_00900</name>
</gene>
<protein>
    <submittedName>
        <fullName evidence="9">ComEC/Rec2 family competence protein</fullName>
    </submittedName>
</protein>
<feature type="transmembrane region" description="Helical" evidence="6">
    <location>
        <begin position="505"/>
        <end position="526"/>
    </location>
</feature>
<dbReference type="PANTHER" id="PTHR30619">
    <property type="entry name" value="DNA INTERNALIZATION/COMPETENCE PROTEIN COMEC/REC2"/>
    <property type="match status" value="1"/>
</dbReference>
<dbReference type="RefSeq" id="WP_330197573.1">
    <property type="nucleotide sequence ID" value="NZ_JAZDRP010000001.1"/>
</dbReference>
<organism evidence="9 10">
    <name type="scientific">Hyphobacterium lacteum</name>
    <dbReference type="NCBI Taxonomy" id="3116575"/>
    <lineage>
        <taxon>Bacteria</taxon>
        <taxon>Pseudomonadati</taxon>
        <taxon>Pseudomonadota</taxon>
        <taxon>Alphaproteobacteria</taxon>
        <taxon>Maricaulales</taxon>
        <taxon>Maricaulaceae</taxon>
        <taxon>Hyphobacterium</taxon>
    </lineage>
</organism>
<dbReference type="PANTHER" id="PTHR30619:SF1">
    <property type="entry name" value="RECOMBINATION PROTEIN 2"/>
    <property type="match status" value="1"/>
</dbReference>
<evidence type="ECO:0000313" key="10">
    <source>
        <dbReference type="Proteomes" id="UP001354971"/>
    </source>
</evidence>
<dbReference type="Pfam" id="PF03772">
    <property type="entry name" value="Competence"/>
    <property type="match status" value="1"/>
</dbReference>
<feature type="transmembrane region" description="Helical" evidence="6">
    <location>
        <begin position="310"/>
        <end position="328"/>
    </location>
</feature>
<keyword evidence="10" id="KW-1185">Reference proteome</keyword>
<feature type="transmembrane region" description="Helical" evidence="6">
    <location>
        <begin position="275"/>
        <end position="298"/>
    </location>
</feature>
<reference evidence="9 10" key="1">
    <citation type="submission" date="2024-01" db="EMBL/GenBank/DDBJ databases">
        <title>Hyphobacterium bacterium isolated from marine sediment.</title>
        <authorList>
            <person name="Zhao S."/>
        </authorList>
    </citation>
    <scope>NUCLEOTIDE SEQUENCE [LARGE SCALE GENOMIC DNA]</scope>
    <source>
        <strain evidence="10">HN65</strain>
    </source>
</reference>
<evidence type="ECO:0000256" key="2">
    <source>
        <dbReference type="ARBA" id="ARBA00022475"/>
    </source>
</evidence>
<comment type="caution">
    <text evidence="9">The sequence shown here is derived from an EMBL/GenBank/DDBJ whole genome shotgun (WGS) entry which is preliminary data.</text>
</comment>
<proteinExistence type="predicted"/>
<sequence>MRKLEHRFPAFRLHGFLSSFWRRISDETAHKTPIRIVIWGPVAFGAGSIVYFTSGIEPPVFAGWFALALSLLAFVASFGVRQRPILLSGLTLLAALMFGFAYAQQHTLRQSRSVLTDDNRAREVTGWIEEIQAGNGRERLIVHVTHLDGHPADISRVRFNARRGAFSPGDGIEARVVLTPPRRPAVPGGYDPAFAAWFSGLAGTGYAIAPLEAADVQGDGLRRSLVRWRWAMAEHIRNGAHPQTAGIAAALLTGDRSGIPEHQAEALRAAGLGHILAISGLHMSLFAGGLFFAVRAAAASFPSFARRYDPRIPAAIFALTGALLYLVLSGMSVSTQRAFVMVAVILMGTLLRRRAISMQSVAIAAAIVLILQPQSVLTPGFQMSFSAAAALIAAFDFWRKRASTRDRKTWFDSILQFWSSLSLSSLVAGGATAAFAVFHFNRIAVFGLAANLLVMPVFSLLVMPAGAIALALAPLGLDAPALAVMSQGLMWVVGIAEWVSNWPGALAPAASAPGSVMGLYSLGFVILVAARGVFRWAGPILILLAYAGWAYSRPPDIFVSEDGVVLAQEDTDSGSVWATSDRRRSRFPLRVFLEQAGDPVTPRSSGWRCDPVGCHLDGAELDIGVVRAEEGLTEACQREDLVVLLAPASPIQRASCRAELIDQRDRSREGAIAIWSQPGRSLRRTSVEDGRRGRIWARPASDSGG</sequence>
<comment type="subcellular location">
    <subcellularLocation>
        <location evidence="1">Cell membrane</location>
        <topology evidence="1">Multi-pass membrane protein</topology>
    </subcellularLocation>
</comment>
<keyword evidence="2" id="KW-1003">Cell membrane</keyword>
<feature type="transmembrane region" description="Helical" evidence="6">
    <location>
        <begin position="418"/>
        <end position="438"/>
    </location>
</feature>
<evidence type="ECO:0000313" key="9">
    <source>
        <dbReference type="EMBL" id="MEE2524908.1"/>
    </source>
</evidence>
<dbReference type="InterPro" id="IPR025405">
    <property type="entry name" value="DUF4131"/>
</dbReference>
<dbReference type="InterPro" id="IPR004477">
    <property type="entry name" value="ComEC_N"/>
</dbReference>
<evidence type="ECO:0000256" key="6">
    <source>
        <dbReference type="SAM" id="Phobius"/>
    </source>
</evidence>
<evidence type="ECO:0000259" key="7">
    <source>
        <dbReference type="Pfam" id="PF03772"/>
    </source>
</evidence>
<feature type="domain" description="ComEC/Rec2-related protein" evidence="7">
    <location>
        <begin position="251"/>
        <end position="529"/>
    </location>
</feature>
<evidence type="ECO:0000259" key="8">
    <source>
        <dbReference type="Pfam" id="PF13567"/>
    </source>
</evidence>
<name>A0ABU7LLZ3_9PROT</name>
<dbReference type="EMBL" id="JAZDRP010000001">
    <property type="protein sequence ID" value="MEE2524908.1"/>
    <property type="molecule type" value="Genomic_DNA"/>
</dbReference>
<feature type="transmembrane region" description="Helical" evidence="6">
    <location>
        <begin position="85"/>
        <end position="103"/>
    </location>
</feature>
<feature type="transmembrane region" description="Helical" evidence="6">
    <location>
        <begin position="533"/>
        <end position="551"/>
    </location>
</feature>
<evidence type="ECO:0000256" key="4">
    <source>
        <dbReference type="ARBA" id="ARBA00022989"/>
    </source>
</evidence>
<evidence type="ECO:0000256" key="5">
    <source>
        <dbReference type="ARBA" id="ARBA00023136"/>
    </source>
</evidence>
<keyword evidence="4 6" id="KW-1133">Transmembrane helix</keyword>
<dbReference type="Proteomes" id="UP001354971">
    <property type="component" value="Unassembled WGS sequence"/>
</dbReference>
<dbReference type="InterPro" id="IPR052159">
    <property type="entry name" value="Competence_DNA_uptake"/>
</dbReference>
<feature type="transmembrane region" description="Helical" evidence="6">
    <location>
        <begin position="381"/>
        <end position="398"/>
    </location>
</feature>
<feature type="transmembrane region" description="Helical" evidence="6">
    <location>
        <begin position="444"/>
        <end position="472"/>
    </location>
</feature>
<feature type="transmembrane region" description="Helical" evidence="6">
    <location>
        <begin position="358"/>
        <end position="375"/>
    </location>
</feature>
<feature type="transmembrane region" description="Helical" evidence="6">
    <location>
        <begin position="60"/>
        <end position="78"/>
    </location>
</feature>